<reference evidence="1" key="1">
    <citation type="submission" date="2013-07" db="EMBL/GenBank/DDBJ databases">
        <title>Midgut Transcriptome Profiling of Anoplphora glabripennis, a Lignocellulose Degrading, Wood-Boring Cerambycid.</title>
        <authorList>
            <person name="Scully E.D."/>
            <person name="Hoover K."/>
            <person name="Carlson J.E."/>
            <person name="Tien M."/>
            <person name="Geib S.M."/>
        </authorList>
    </citation>
    <scope>NUCLEOTIDE SEQUENCE</scope>
</reference>
<dbReference type="PANTHER" id="PTHR47331:SF5">
    <property type="entry name" value="RIBONUCLEASE H"/>
    <property type="match status" value="1"/>
</dbReference>
<organism evidence="1">
    <name type="scientific">Anoplophora glabripennis</name>
    <name type="common">Asian longhorn beetle</name>
    <name type="synonym">Anoplophora nobilis</name>
    <dbReference type="NCBI Taxonomy" id="217634"/>
    <lineage>
        <taxon>Eukaryota</taxon>
        <taxon>Metazoa</taxon>
        <taxon>Ecdysozoa</taxon>
        <taxon>Arthropoda</taxon>
        <taxon>Hexapoda</taxon>
        <taxon>Insecta</taxon>
        <taxon>Pterygota</taxon>
        <taxon>Neoptera</taxon>
        <taxon>Endopterygota</taxon>
        <taxon>Coleoptera</taxon>
        <taxon>Polyphaga</taxon>
        <taxon>Cucujiformia</taxon>
        <taxon>Chrysomeloidea</taxon>
        <taxon>Cerambycidae</taxon>
        <taxon>Lamiinae</taxon>
        <taxon>Lamiini</taxon>
        <taxon>Anoplophora</taxon>
    </lineage>
</organism>
<feature type="non-terminal residue" evidence="1">
    <location>
        <position position="1"/>
    </location>
</feature>
<accession>V5I9Y5</accession>
<dbReference type="AlphaFoldDB" id="V5I9Y5"/>
<sequence length="168" mass="19140">LVATNMLNNQVERFLQIENVINSDSKLSNEELECEIFFRENVVQNSDGRFTVKLPFKENVSKLGESLNMAIHRLHATESTLSKNSELKEKYVEFLHEYESMGHMTKIDTSKDNPKDIHNYLPHHAVTKESSSTTKVRVVFDALAQTSSDLSLNDVLRVVPKVQGDLFS</sequence>
<evidence type="ECO:0000313" key="1">
    <source>
        <dbReference type="EMBL" id="JAB66341.1"/>
    </source>
</evidence>
<name>V5I9Y5_ANOGL</name>
<protein>
    <submittedName>
        <fullName evidence="1">Uncharacterized protein</fullName>
    </submittedName>
</protein>
<dbReference type="EMBL" id="GALX01002125">
    <property type="protein sequence ID" value="JAB66341.1"/>
    <property type="molecule type" value="Transcribed_RNA"/>
</dbReference>
<dbReference type="PANTHER" id="PTHR47331">
    <property type="entry name" value="PHD-TYPE DOMAIN-CONTAINING PROTEIN"/>
    <property type="match status" value="1"/>
</dbReference>
<proteinExistence type="predicted"/>